<organism evidence="1 2">
    <name type="scientific">Trichonephila clavipes</name>
    <name type="common">Golden silk orbweaver</name>
    <name type="synonym">Nephila clavipes</name>
    <dbReference type="NCBI Taxonomy" id="2585209"/>
    <lineage>
        <taxon>Eukaryota</taxon>
        <taxon>Metazoa</taxon>
        <taxon>Ecdysozoa</taxon>
        <taxon>Arthropoda</taxon>
        <taxon>Chelicerata</taxon>
        <taxon>Arachnida</taxon>
        <taxon>Araneae</taxon>
        <taxon>Araneomorphae</taxon>
        <taxon>Entelegynae</taxon>
        <taxon>Araneoidea</taxon>
        <taxon>Nephilidae</taxon>
        <taxon>Trichonephila</taxon>
    </lineage>
</organism>
<accession>A0A8X6VJW1</accession>
<comment type="caution">
    <text evidence="1">The sequence shown here is derived from an EMBL/GenBank/DDBJ whole genome shotgun (WGS) entry which is preliminary data.</text>
</comment>
<keyword evidence="2" id="KW-1185">Reference proteome</keyword>
<name>A0A8X6VJW1_TRICX</name>
<dbReference type="EMBL" id="BMAU01021282">
    <property type="protein sequence ID" value="GFY08675.1"/>
    <property type="molecule type" value="Genomic_DNA"/>
</dbReference>
<evidence type="ECO:0000313" key="1">
    <source>
        <dbReference type="EMBL" id="GFY08675.1"/>
    </source>
</evidence>
<reference evidence="1" key="1">
    <citation type="submission" date="2020-08" db="EMBL/GenBank/DDBJ databases">
        <title>Multicomponent nature underlies the extraordinary mechanical properties of spider dragline silk.</title>
        <authorList>
            <person name="Kono N."/>
            <person name="Nakamura H."/>
            <person name="Mori M."/>
            <person name="Yoshida Y."/>
            <person name="Ohtoshi R."/>
            <person name="Malay A.D."/>
            <person name="Moran D.A.P."/>
            <person name="Tomita M."/>
            <person name="Numata K."/>
            <person name="Arakawa K."/>
        </authorList>
    </citation>
    <scope>NUCLEOTIDE SEQUENCE</scope>
</reference>
<protein>
    <submittedName>
        <fullName evidence="1">Uncharacterized protein</fullName>
    </submittedName>
</protein>
<dbReference type="Proteomes" id="UP000887159">
    <property type="component" value="Unassembled WGS sequence"/>
</dbReference>
<evidence type="ECO:0000313" key="2">
    <source>
        <dbReference type="Proteomes" id="UP000887159"/>
    </source>
</evidence>
<gene>
    <name evidence="1" type="ORF">TNCV_811081</name>
</gene>
<sequence>MDEQGIESLDLVQSEDRKTIGNFRSPHFNWGGVEELSTPTPVHKLTEKTNENSNNKVSHGIQAIENENSNLAQVIELVSMISNIIKRSPELLQLLPKLKNSEDDKAKALLLFEAMLDKF</sequence>
<proteinExistence type="predicted"/>
<dbReference type="AlphaFoldDB" id="A0A8X6VJW1"/>